<evidence type="ECO:0000256" key="1">
    <source>
        <dbReference type="ARBA" id="ARBA00010062"/>
    </source>
</evidence>
<dbReference type="PANTHER" id="PTHR30483">
    <property type="entry name" value="LEUCINE-SPECIFIC-BINDING PROTEIN"/>
    <property type="match status" value="1"/>
</dbReference>
<dbReference type="Proteomes" id="UP001596270">
    <property type="component" value="Unassembled WGS sequence"/>
</dbReference>
<keyword evidence="2" id="KW-0732">Signal</keyword>
<dbReference type="RefSeq" id="WP_371439407.1">
    <property type="nucleotide sequence ID" value="NZ_JBHSRS010000084.1"/>
</dbReference>
<name>A0ABW1U6W8_9BURK</name>
<evidence type="ECO:0000313" key="4">
    <source>
        <dbReference type="EMBL" id="MFC6284924.1"/>
    </source>
</evidence>
<gene>
    <name evidence="4" type="ORF">ACFQND_27170</name>
</gene>
<dbReference type="PANTHER" id="PTHR30483:SF6">
    <property type="entry name" value="PERIPLASMIC BINDING PROTEIN OF ABC TRANSPORTER FOR NATURAL AMINO ACIDS"/>
    <property type="match status" value="1"/>
</dbReference>
<organism evidence="4 5">
    <name type="scientific">Polaromonas aquatica</name>
    <dbReference type="NCBI Taxonomy" id="332657"/>
    <lineage>
        <taxon>Bacteria</taxon>
        <taxon>Pseudomonadati</taxon>
        <taxon>Pseudomonadota</taxon>
        <taxon>Betaproteobacteria</taxon>
        <taxon>Burkholderiales</taxon>
        <taxon>Comamonadaceae</taxon>
        <taxon>Polaromonas</taxon>
    </lineage>
</organism>
<proteinExistence type="inferred from homology"/>
<feature type="domain" description="Leucine-binding protein" evidence="3">
    <location>
        <begin position="2"/>
        <end position="336"/>
    </location>
</feature>
<dbReference type="Pfam" id="PF13458">
    <property type="entry name" value="Peripla_BP_6"/>
    <property type="match status" value="1"/>
</dbReference>
<dbReference type="CDD" id="cd06327">
    <property type="entry name" value="PBP1_SBP-like"/>
    <property type="match status" value="1"/>
</dbReference>
<dbReference type="SUPFAM" id="SSF53822">
    <property type="entry name" value="Periplasmic binding protein-like I"/>
    <property type="match status" value="1"/>
</dbReference>
<dbReference type="Gene3D" id="3.40.50.2300">
    <property type="match status" value="2"/>
</dbReference>
<sequence>MKIGVLTDMSGALSAVLGTGSVDGARMAIEDFGKSVAGMPIELIFADHQNKPDIASATARRWIDEEGVDLLVDLGSSAAAIATETIVKDKNKILIVTGAASSEITNKFCNANSFHWGYDTYMQSAALAYDITKRGGDTWFFITADYAFGHSLEADARRKVLEAGGKVIGGVKHPANTMDMSSLLLQAQAAGAKVIGIASAGDDLERIIKQGYEFGVWKKAKVAAFGLQLYNIPAIGNEAMQGIVHNSIYYWDRDQKTREFGQRFWKRNGKPPAETHAVNYSAVGHYLKSVKAAGTKETGAVLKALRSMKVDDAITRGGVVRADGRMIRPTHLVEVKKPADVKQKWDLLTVVNEISAENSFRPLSESVCPLVKA</sequence>
<evidence type="ECO:0000256" key="2">
    <source>
        <dbReference type="ARBA" id="ARBA00022729"/>
    </source>
</evidence>
<accession>A0ABW1U6W8</accession>
<dbReference type="InterPro" id="IPR028082">
    <property type="entry name" value="Peripla_BP_I"/>
</dbReference>
<comment type="caution">
    <text evidence="4">The sequence shown here is derived from an EMBL/GenBank/DDBJ whole genome shotgun (WGS) entry which is preliminary data.</text>
</comment>
<dbReference type="InterPro" id="IPR028081">
    <property type="entry name" value="Leu-bd"/>
</dbReference>
<dbReference type="EMBL" id="JBHSRS010000084">
    <property type="protein sequence ID" value="MFC6284924.1"/>
    <property type="molecule type" value="Genomic_DNA"/>
</dbReference>
<evidence type="ECO:0000259" key="3">
    <source>
        <dbReference type="Pfam" id="PF13458"/>
    </source>
</evidence>
<protein>
    <submittedName>
        <fullName evidence="4">ABC transporter substrate-binding protein</fullName>
    </submittedName>
</protein>
<evidence type="ECO:0000313" key="5">
    <source>
        <dbReference type="Proteomes" id="UP001596270"/>
    </source>
</evidence>
<dbReference type="InterPro" id="IPR051010">
    <property type="entry name" value="BCAA_transport"/>
</dbReference>
<reference evidence="5" key="1">
    <citation type="journal article" date="2019" name="Int. J. Syst. Evol. Microbiol.">
        <title>The Global Catalogue of Microorganisms (GCM) 10K type strain sequencing project: providing services to taxonomists for standard genome sequencing and annotation.</title>
        <authorList>
            <consortium name="The Broad Institute Genomics Platform"/>
            <consortium name="The Broad Institute Genome Sequencing Center for Infectious Disease"/>
            <person name="Wu L."/>
            <person name="Ma J."/>
        </authorList>
    </citation>
    <scope>NUCLEOTIDE SEQUENCE [LARGE SCALE GENOMIC DNA]</scope>
    <source>
        <strain evidence="5">CCUG 39402</strain>
    </source>
</reference>
<keyword evidence="5" id="KW-1185">Reference proteome</keyword>
<comment type="similarity">
    <text evidence="1">Belongs to the leucine-binding protein family.</text>
</comment>